<evidence type="ECO:0000313" key="12">
    <source>
        <dbReference type="Proteomes" id="UP001499942"/>
    </source>
</evidence>
<dbReference type="InterPro" id="IPR003610">
    <property type="entry name" value="CBM5/12"/>
</dbReference>
<dbReference type="InterPro" id="IPR035070">
    <property type="entry name" value="Streptogrisin_prodomain"/>
</dbReference>
<protein>
    <submittedName>
        <fullName evidence="11">Alpha-lytic protease prodomain-containing protein</fullName>
    </submittedName>
</protein>
<dbReference type="PRINTS" id="PR00861">
    <property type="entry name" value="ALYTICPTASE"/>
</dbReference>
<feature type="signal peptide" evidence="9">
    <location>
        <begin position="1"/>
        <end position="29"/>
    </location>
</feature>
<dbReference type="GO" id="GO:0006508">
    <property type="term" value="P:proteolysis"/>
    <property type="evidence" value="ECO:0007669"/>
    <property type="project" value="UniProtKB-KW"/>
</dbReference>
<sequence length="464" mass="47367">MFHRHARAACVGAVTVGALVLTALQGAAAAPSDGHGPVTAPPPAARSAAAALAVSAVQPDVLRAMQRDLGLTRAEARQRLVNEAEASATTARLRQRLAGSYAGAWVEGHASSVLTVATTRADDAAAIRASGAEADVVTHSLAALDRTKAALDRAARTAADVGVPVWYVDVRTNSVVVRAVDPGAAASLVGRVSEADRSRIRVVPTRERPRPLYDIRGGDAYYMGGSGRCSVGFAVTRGTQAGFATAGHCGRAGTTTTGYNRVAQGSFQASTFPGRDTAWVATNTNWTATPYVKGAGGANVRVAGSVQQPVGASVCRSGSTTGWHCGTIQQHNTSVTYPEGTITGVTRTSVCAEPGDSGGSYISGSQAQGVTSGGSGDCRSGGTTYHQPINPLLQAYGLTLTTTTGPGDPGPGDPDEPSGTWAAGTVYRAGDQVTYGGATYLCLQGHQAQAGWEPPNVPALWQRG</sequence>
<dbReference type="CDD" id="cd12214">
    <property type="entry name" value="ChiA1_BD"/>
    <property type="match status" value="1"/>
</dbReference>
<feature type="region of interest" description="Disordered" evidence="8">
    <location>
        <begin position="401"/>
        <end position="421"/>
    </location>
</feature>
<dbReference type="Gene3D" id="3.30.300.50">
    <property type="match status" value="2"/>
</dbReference>
<reference evidence="12" key="1">
    <citation type="journal article" date="2019" name="Int. J. Syst. Evol. Microbiol.">
        <title>The Global Catalogue of Microorganisms (GCM) 10K type strain sequencing project: providing services to taxonomists for standard genome sequencing and annotation.</title>
        <authorList>
            <consortium name="The Broad Institute Genomics Platform"/>
            <consortium name="The Broad Institute Genome Sequencing Center for Infectious Disease"/>
            <person name="Wu L."/>
            <person name="Ma J."/>
        </authorList>
    </citation>
    <scope>NUCLEOTIDE SEQUENCE [LARGE SCALE GENOMIC DNA]</scope>
    <source>
        <strain evidence="12">JCM 5062</strain>
    </source>
</reference>
<dbReference type="InterPro" id="IPR036573">
    <property type="entry name" value="CBM_sf_5/12"/>
</dbReference>
<dbReference type="Pfam" id="PF02983">
    <property type="entry name" value="Pro_Al_protease"/>
    <property type="match status" value="1"/>
</dbReference>
<dbReference type="InterPro" id="IPR043504">
    <property type="entry name" value="Peptidase_S1_PA_chymotrypsin"/>
</dbReference>
<keyword evidence="4" id="KW-0378">Hydrolase</keyword>
<evidence type="ECO:0000256" key="1">
    <source>
        <dbReference type="ARBA" id="ARBA00007664"/>
    </source>
</evidence>
<gene>
    <name evidence="11" type="ORF">GCM10010393_36460</name>
</gene>
<evidence type="ECO:0000259" key="10">
    <source>
        <dbReference type="SMART" id="SM00495"/>
    </source>
</evidence>
<evidence type="ECO:0000256" key="6">
    <source>
        <dbReference type="ARBA" id="ARBA00023145"/>
    </source>
</evidence>
<proteinExistence type="inferred from homology"/>
<dbReference type="InterPro" id="IPR001316">
    <property type="entry name" value="Pept_S1A_streptogrisin"/>
</dbReference>
<evidence type="ECO:0000313" key="11">
    <source>
        <dbReference type="EMBL" id="GAA2500729.1"/>
    </source>
</evidence>
<keyword evidence="12" id="KW-1185">Reference proteome</keyword>
<dbReference type="GO" id="GO:0008233">
    <property type="term" value="F:peptidase activity"/>
    <property type="evidence" value="ECO:0007669"/>
    <property type="project" value="UniProtKB-KW"/>
</dbReference>
<dbReference type="SUPFAM" id="SSF51055">
    <property type="entry name" value="Carbohydrate binding domain"/>
    <property type="match status" value="1"/>
</dbReference>
<accession>A0ABP5ZLB2</accession>
<keyword evidence="6" id="KW-0865">Zymogen</keyword>
<evidence type="ECO:0000256" key="3">
    <source>
        <dbReference type="ARBA" id="ARBA00022729"/>
    </source>
</evidence>
<evidence type="ECO:0000256" key="9">
    <source>
        <dbReference type="SAM" id="SignalP"/>
    </source>
</evidence>
<evidence type="ECO:0000256" key="5">
    <source>
        <dbReference type="ARBA" id="ARBA00022825"/>
    </source>
</evidence>
<comment type="caution">
    <text evidence="11">The sequence shown here is derived from an EMBL/GenBank/DDBJ whole genome shotgun (WGS) entry which is preliminary data.</text>
</comment>
<dbReference type="RefSeq" id="WP_344362309.1">
    <property type="nucleotide sequence ID" value="NZ_BAAASR010000018.1"/>
</dbReference>
<keyword evidence="3 9" id="KW-0732">Signal</keyword>
<evidence type="ECO:0000256" key="8">
    <source>
        <dbReference type="SAM" id="MobiDB-lite"/>
    </source>
</evidence>
<evidence type="ECO:0000256" key="2">
    <source>
        <dbReference type="ARBA" id="ARBA00022670"/>
    </source>
</evidence>
<keyword evidence="5" id="KW-0720">Serine protease</keyword>
<name>A0ABP5ZLB2_9ACTN</name>
<organism evidence="11 12">
    <name type="scientific">Streptomyces gobitricini</name>
    <dbReference type="NCBI Taxonomy" id="68211"/>
    <lineage>
        <taxon>Bacteria</taxon>
        <taxon>Bacillati</taxon>
        <taxon>Actinomycetota</taxon>
        <taxon>Actinomycetes</taxon>
        <taxon>Kitasatosporales</taxon>
        <taxon>Streptomycetaceae</taxon>
        <taxon>Streptomyces</taxon>
    </lineage>
</organism>
<evidence type="ECO:0000256" key="4">
    <source>
        <dbReference type="ARBA" id="ARBA00022801"/>
    </source>
</evidence>
<dbReference type="EMBL" id="BAAASR010000018">
    <property type="protein sequence ID" value="GAA2500729.1"/>
    <property type="molecule type" value="Genomic_DNA"/>
</dbReference>
<dbReference type="Pfam" id="PF02839">
    <property type="entry name" value="CBM_5_12"/>
    <property type="match status" value="1"/>
</dbReference>
<comment type="similarity">
    <text evidence="1">Belongs to the peptidase S1 family.</text>
</comment>
<dbReference type="Gene3D" id="2.40.10.10">
    <property type="entry name" value="Trypsin-like serine proteases"/>
    <property type="match status" value="2"/>
</dbReference>
<feature type="domain" description="Chitin-binding type-3" evidence="10">
    <location>
        <begin position="418"/>
        <end position="464"/>
    </location>
</feature>
<keyword evidence="2 11" id="KW-0645">Protease</keyword>
<evidence type="ECO:0000256" key="7">
    <source>
        <dbReference type="ARBA" id="ARBA00023157"/>
    </source>
</evidence>
<dbReference type="SMART" id="SM00495">
    <property type="entry name" value="ChtBD3"/>
    <property type="match status" value="1"/>
</dbReference>
<feature type="chain" id="PRO_5047047997" evidence="9">
    <location>
        <begin position="30"/>
        <end position="464"/>
    </location>
</feature>
<dbReference type="InterPro" id="IPR009003">
    <property type="entry name" value="Peptidase_S1_PA"/>
</dbReference>
<dbReference type="Gene3D" id="2.10.10.20">
    <property type="entry name" value="Carbohydrate-binding module superfamily 5/12"/>
    <property type="match status" value="1"/>
</dbReference>
<dbReference type="CDD" id="cd21112">
    <property type="entry name" value="alphaLP-like"/>
    <property type="match status" value="1"/>
</dbReference>
<dbReference type="Proteomes" id="UP001499942">
    <property type="component" value="Unassembled WGS sequence"/>
</dbReference>
<dbReference type="SUPFAM" id="SSF50494">
    <property type="entry name" value="Trypsin-like serine proteases"/>
    <property type="match status" value="1"/>
</dbReference>
<keyword evidence="7" id="KW-1015">Disulfide bond</keyword>
<dbReference type="InterPro" id="IPR004236">
    <property type="entry name" value="Pept_S1_alpha_lytic"/>
</dbReference>